<dbReference type="InterPro" id="IPR001932">
    <property type="entry name" value="PPM-type_phosphatase-like_dom"/>
</dbReference>
<dbReference type="InterPro" id="IPR015655">
    <property type="entry name" value="PP2C"/>
</dbReference>
<evidence type="ECO:0000259" key="1">
    <source>
        <dbReference type="PROSITE" id="PS51746"/>
    </source>
</evidence>
<reference evidence="2 3" key="1">
    <citation type="submission" date="2024-07" db="EMBL/GenBank/DDBJ databases">
        <title>Section-level genome sequencing and comparative genomics of Aspergillus sections Usti and Cavernicolus.</title>
        <authorList>
            <consortium name="Lawrence Berkeley National Laboratory"/>
            <person name="Nybo J.L."/>
            <person name="Vesth T.C."/>
            <person name="Theobald S."/>
            <person name="Frisvad J.C."/>
            <person name="Larsen T.O."/>
            <person name="Kjaerboelling I."/>
            <person name="Rothschild-Mancinelli K."/>
            <person name="Lyhne E.K."/>
            <person name="Kogle M.E."/>
            <person name="Barry K."/>
            <person name="Clum A."/>
            <person name="Na H."/>
            <person name="Ledsgaard L."/>
            <person name="Lin J."/>
            <person name="Lipzen A."/>
            <person name="Kuo A."/>
            <person name="Riley R."/>
            <person name="Mondo S."/>
            <person name="LaButti K."/>
            <person name="Haridas S."/>
            <person name="Pangalinan J."/>
            <person name="Salamov A.A."/>
            <person name="Simmons B.A."/>
            <person name="Magnuson J.K."/>
            <person name="Chen J."/>
            <person name="Drula E."/>
            <person name="Henrissat B."/>
            <person name="Wiebenga A."/>
            <person name="Lubbers R.J."/>
            <person name="Gomes A.C."/>
            <person name="Makela M.R."/>
            <person name="Stajich J."/>
            <person name="Grigoriev I.V."/>
            <person name="Mortensen U.H."/>
            <person name="De vries R.P."/>
            <person name="Baker S.E."/>
            <person name="Andersen M.R."/>
        </authorList>
    </citation>
    <scope>NUCLEOTIDE SEQUENCE [LARGE SCALE GENOMIC DNA]</scope>
    <source>
        <strain evidence="2 3">CBS 600.67</strain>
    </source>
</reference>
<dbReference type="EMBL" id="JBFXLS010000002">
    <property type="protein sequence ID" value="KAL2834410.1"/>
    <property type="molecule type" value="Genomic_DNA"/>
</dbReference>
<accession>A0ABR4J371</accession>
<dbReference type="PANTHER" id="PTHR13832">
    <property type="entry name" value="PROTEIN PHOSPHATASE 2C"/>
    <property type="match status" value="1"/>
</dbReference>
<sequence length="475" mass="52499">MVRPRLGRVPTISIVRTRAKTYSTKPSYSNWSKFAAVTAAFGTSGLVWLTTHGDVSDLDTPPAEDSVNELGPSKEQVTKIISQDAYSFSVHNVAGVDRYDGTQVASNSPCEDRFSHGTLPSPWKDGNQWMAWAVFDGHSGWQTADLLKRQLLPFVQRSLGDVQLPSNGGSIPEESIQRAIVQGFLDLDNSIMNTALEATRTKEPLLEKVKKCLPAFAGSCALLSLYNPVTSTLHVACTGDSRAVLGQQKSDGSWEATPLSVDQTGLNKEEITRLYNEHPGEDDIVKDGRVLGIMVSRAFGDSLWKWPLDIQQEMKQRFYGPSPLTPRYNIRTPPYLTARPAVTTAKIDPSRPSFLIMATDGMWDMLSNQQAVDLVGKWLKPQAAGQKHSDPEPSSEPFDFGHFWNGASWKFMDKRATTQDDNAAVHLVRNSLGGNHHELIAGRLAYSFPHSRRVRDDITVQVVFFSNPGLKKATT</sequence>
<dbReference type="SMART" id="SM00332">
    <property type="entry name" value="PP2Cc"/>
    <property type="match status" value="1"/>
</dbReference>
<dbReference type="Gene3D" id="3.60.40.10">
    <property type="entry name" value="PPM-type phosphatase domain"/>
    <property type="match status" value="1"/>
</dbReference>
<keyword evidence="3" id="KW-1185">Reference proteome</keyword>
<dbReference type="InterPro" id="IPR036457">
    <property type="entry name" value="PPM-type-like_dom_sf"/>
</dbReference>
<protein>
    <submittedName>
        <fullName evidence="2">Phosphatase 2C-like domain-containing protein</fullName>
    </submittedName>
</protein>
<dbReference type="Proteomes" id="UP001610335">
    <property type="component" value="Unassembled WGS sequence"/>
</dbReference>
<name>A0ABR4J371_9EURO</name>
<evidence type="ECO:0000313" key="2">
    <source>
        <dbReference type="EMBL" id="KAL2834410.1"/>
    </source>
</evidence>
<proteinExistence type="predicted"/>
<dbReference type="PROSITE" id="PS51746">
    <property type="entry name" value="PPM_2"/>
    <property type="match status" value="1"/>
</dbReference>
<dbReference type="Pfam" id="PF00481">
    <property type="entry name" value="PP2C"/>
    <property type="match status" value="1"/>
</dbReference>
<gene>
    <name evidence="2" type="ORF">BDW59DRAFT_137806</name>
</gene>
<dbReference type="PANTHER" id="PTHR13832:SF792">
    <property type="entry name" value="GM14286P"/>
    <property type="match status" value="1"/>
</dbReference>
<comment type="caution">
    <text evidence="2">The sequence shown here is derived from an EMBL/GenBank/DDBJ whole genome shotgun (WGS) entry which is preliminary data.</text>
</comment>
<evidence type="ECO:0000313" key="3">
    <source>
        <dbReference type="Proteomes" id="UP001610335"/>
    </source>
</evidence>
<dbReference type="CDD" id="cd00143">
    <property type="entry name" value="PP2Cc"/>
    <property type="match status" value="1"/>
</dbReference>
<dbReference type="SUPFAM" id="SSF81606">
    <property type="entry name" value="PP2C-like"/>
    <property type="match status" value="1"/>
</dbReference>
<feature type="domain" description="PPM-type phosphatase" evidence="1">
    <location>
        <begin position="113"/>
        <end position="465"/>
    </location>
</feature>
<organism evidence="2 3">
    <name type="scientific">Aspergillus cavernicola</name>
    <dbReference type="NCBI Taxonomy" id="176166"/>
    <lineage>
        <taxon>Eukaryota</taxon>
        <taxon>Fungi</taxon>
        <taxon>Dikarya</taxon>
        <taxon>Ascomycota</taxon>
        <taxon>Pezizomycotina</taxon>
        <taxon>Eurotiomycetes</taxon>
        <taxon>Eurotiomycetidae</taxon>
        <taxon>Eurotiales</taxon>
        <taxon>Aspergillaceae</taxon>
        <taxon>Aspergillus</taxon>
        <taxon>Aspergillus subgen. Nidulantes</taxon>
    </lineage>
</organism>